<reference evidence="2 3" key="1">
    <citation type="journal article" date="2023" name="Life. Sci Alliance">
        <title>Evolutionary insights into 3D genome organization and epigenetic landscape of Vigna mungo.</title>
        <authorList>
            <person name="Junaid A."/>
            <person name="Singh B."/>
            <person name="Bhatia S."/>
        </authorList>
    </citation>
    <scope>NUCLEOTIDE SEQUENCE [LARGE SCALE GENOMIC DNA]</scope>
    <source>
        <strain evidence="2">Urdbean</strain>
    </source>
</reference>
<evidence type="ECO:0000313" key="2">
    <source>
        <dbReference type="EMBL" id="WVY95880.1"/>
    </source>
</evidence>
<evidence type="ECO:0000313" key="3">
    <source>
        <dbReference type="Proteomes" id="UP001374535"/>
    </source>
</evidence>
<dbReference type="EMBL" id="CP144692">
    <property type="protein sequence ID" value="WVY95880.1"/>
    <property type="molecule type" value="Genomic_DNA"/>
</dbReference>
<gene>
    <name evidence="2" type="ORF">V8G54_028031</name>
</gene>
<name>A0AAQ3MRV4_VIGMU</name>
<sequence length="144" mass="15999">MTDSNSPLLPHGNSDAKNAFRKPSGDAANRNYRRRSPVDGSPSPDGWDLLRSWNELRLSLIENLLVIQYEVVNSLSAVVALRLECRTIIALGCVSNSCNAFQARSHCYWPKFILHLAFTKLLLLLLDEESASCSEPEVLFAALP</sequence>
<feature type="region of interest" description="Disordered" evidence="1">
    <location>
        <begin position="1"/>
        <end position="46"/>
    </location>
</feature>
<accession>A0AAQ3MRV4</accession>
<protein>
    <submittedName>
        <fullName evidence="2">Uncharacterized protein</fullName>
    </submittedName>
</protein>
<evidence type="ECO:0000256" key="1">
    <source>
        <dbReference type="SAM" id="MobiDB-lite"/>
    </source>
</evidence>
<organism evidence="2 3">
    <name type="scientific">Vigna mungo</name>
    <name type="common">Black gram</name>
    <name type="synonym">Phaseolus mungo</name>
    <dbReference type="NCBI Taxonomy" id="3915"/>
    <lineage>
        <taxon>Eukaryota</taxon>
        <taxon>Viridiplantae</taxon>
        <taxon>Streptophyta</taxon>
        <taxon>Embryophyta</taxon>
        <taxon>Tracheophyta</taxon>
        <taxon>Spermatophyta</taxon>
        <taxon>Magnoliopsida</taxon>
        <taxon>eudicotyledons</taxon>
        <taxon>Gunneridae</taxon>
        <taxon>Pentapetalae</taxon>
        <taxon>rosids</taxon>
        <taxon>fabids</taxon>
        <taxon>Fabales</taxon>
        <taxon>Fabaceae</taxon>
        <taxon>Papilionoideae</taxon>
        <taxon>50 kb inversion clade</taxon>
        <taxon>NPAAA clade</taxon>
        <taxon>indigoferoid/millettioid clade</taxon>
        <taxon>Phaseoleae</taxon>
        <taxon>Vigna</taxon>
    </lineage>
</organism>
<proteinExistence type="predicted"/>
<dbReference type="AlphaFoldDB" id="A0AAQ3MRV4"/>
<dbReference type="Proteomes" id="UP001374535">
    <property type="component" value="Chromosome 9"/>
</dbReference>
<keyword evidence="3" id="KW-1185">Reference proteome</keyword>